<gene>
    <name evidence="4" type="ORF">TRIADDRAFT_55845</name>
</gene>
<evidence type="ECO:0000256" key="1">
    <source>
        <dbReference type="ARBA" id="ARBA00008164"/>
    </source>
</evidence>
<accession>B3RW09</accession>
<dbReference type="InterPro" id="IPR036527">
    <property type="entry name" value="SCP2_sterol-bd_dom_sf"/>
</dbReference>
<keyword evidence="2" id="KW-0812">Transmembrane</keyword>
<dbReference type="InterPro" id="IPR003033">
    <property type="entry name" value="SCP2_sterol-bd_dom"/>
</dbReference>
<dbReference type="GO" id="GO:0009898">
    <property type="term" value="C:cytoplasmic side of plasma membrane"/>
    <property type="evidence" value="ECO:0007669"/>
    <property type="project" value="UniProtKB-ARBA"/>
</dbReference>
<proteinExistence type="inferred from homology"/>
<dbReference type="Proteomes" id="UP000009022">
    <property type="component" value="Unassembled WGS sequence"/>
</dbReference>
<dbReference type="Gene3D" id="3.30.479.30">
    <property type="entry name" value="Band 7 domain"/>
    <property type="match status" value="1"/>
</dbReference>
<dbReference type="Gene3D" id="3.30.1050.10">
    <property type="entry name" value="SCP2 sterol-binding domain"/>
    <property type="match status" value="1"/>
</dbReference>
<dbReference type="HOGENOM" id="CLU_049498_0_0_1"/>
<dbReference type="Pfam" id="PF01145">
    <property type="entry name" value="Band_7"/>
    <property type="match status" value="1"/>
</dbReference>
<evidence type="ECO:0000313" key="5">
    <source>
        <dbReference type="Proteomes" id="UP000009022"/>
    </source>
</evidence>
<dbReference type="InParanoid" id="B3RW09"/>
<dbReference type="AlphaFoldDB" id="B3RW09"/>
<dbReference type="SMART" id="SM00244">
    <property type="entry name" value="PHB"/>
    <property type="match status" value="1"/>
</dbReference>
<evidence type="ECO:0000259" key="3">
    <source>
        <dbReference type="SMART" id="SM00244"/>
    </source>
</evidence>
<dbReference type="EMBL" id="DS985244">
    <property type="protein sequence ID" value="EDV25589.1"/>
    <property type="molecule type" value="Genomic_DNA"/>
</dbReference>
<dbReference type="eggNOG" id="KOG4170">
    <property type="taxonomic scope" value="Eukaryota"/>
</dbReference>
<dbReference type="PANTHER" id="PTHR10264:SF130">
    <property type="entry name" value="STOMATIN-LIKE PROTEIN 1"/>
    <property type="match status" value="1"/>
</dbReference>
<dbReference type="GeneID" id="6753339"/>
<dbReference type="eggNOG" id="KOG2621">
    <property type="taxonomic scope" value="Eukaryota"/>
</dbReference>
<dbReference type="FunCoup" id="B3RW09">
    <property type="interactions" value="116"/>
</dbReference>
<dbReference type="GO" id="GO:0008200">
    <property type="term" value="F:ion channel inhibitor activity"/>
    <property type="evidence" value="ECO:0000318"/>
    <property type="project" value="GO_Central"/>
</dbReference>
<dbReference type="PANTHER" id="PTHR10264">
    <property type="entry name" value="BAND 7 PROTEIN-RELATED"/>
    <property type="match status" value="1"/>
</dbReference>
<keyword evidence="2" id="KW-1133">Transmembrane helix</keyword>
<dbReference type="GO" id="GO:0005886">
    <property type="term" value="C:plasma membrane"/>
    <property type="evidence" value="ECO:0000318"/>
    <property type="project" value="GO_Central"/>
</dbReference>
<keyword evidence="2" id="KW-0472">Membrane</keyword>
<reference evidence="4 5" key="1">
    <citation type="journal article" date="2008" name="Nature">
        <title>The Trichoplax genome and the nature of placozoans.</title>
        <authorList>
            <person name="Srivastava M."/>
            <person name="Begovic E."/>
            <person name="Chapman J."/>
            <person name="Putnam N.H."/>
            <person name="Hellsten U."/>
            <person name="Kawashima T."/>
            <person name="Kuo A."/>
            <person name="Mitros T."/>
            <person name="Salamov A."/>
            <person name="Carpenter M.L."/>
            <person name="Signorovitch A.Y."/>
            <person name="Moreno M.A."/>
            <person name="Kamm K."/>
            <person name="Grimwood J."/>
            <person name="Schmutz J."/>
            <person name="Shapiro H."/>
            <person name="Grigoriev I.V."/>
            <person name="Buss L.W."/>
            <person name="Schierwater B."/>
            <person name="Dellaporta S.L."/>
            <person name="Rokhsar D.S."/>
        </authorList>
    </citation>
    <scope>NUCLEOTIDE SEQUENCE [LARGE SCALE GENOMIC DNA]</scope>
    <source>
        <strain evidence="4 5">Grell-BS-1999</strain>
    </source>
</reference>
<dbReference type="InterPro" id="IPR001972">
    <property type="entry name" value="Stomatin_HflK_fam"/>
</dbReference>
<dbReference type="InterPro" id="IPR001107">
    <property type="entry name" value="Band_7"/>
</dbReference>
<dbReference type="SUPFAM" id="SSF55718">
    <property type="entry name" value="SCP-like"/>
    <property type="match status" value="1"/>
</dbReference>
<dbReference type="OMA" id="AMHFLSH"/>
<evidence type="ECO:0000256" key="2">
    <source>
        <dbReference type="SAM" id="Phobius"/>
    </source>
</evidence>
<dbReference type="InterPro" id="IPR043202">
    <property type="entry name" value="Band-7_stomatin-like"/>
</dbReference>
<dbReference type="PRINTS" id="PR00721">
    <property type="entry name" value="STOMATIN"/>
</dbReference>
<dbReference type="OrthoDB" id="3592703at2759"/>
<dbReference type="InterPro" id="IPR036013">
    <property type="entry name" value="Band_7/SPFH_dom_sf"/>
</dbReference>
<dbReference type="KEGG" id="tad:TRIADDRAFT_55845"/>
<feature type="transmembrane region" description="Helical" evidence="2">
    <location>
        <begin position="42"/>
        <end position="64"/>
    </location>
</feature>
<feature type="domain" description="Band 7" evidence="3">
    <location>
        <begin position="64"/>
        <end position="217"/>
    </location>
</feature>
<dbReference type="CDD" id="cd13436">
    <property type="entry name" value="SPFH_SLP-1"/>
    <property type="match status" value="1"/>
</dbReference>
<protein>
    <recommendedName>
        <fullName evidence="3">Band 7 domain-containing protein</fullName>
    </recommendedName>
</protein>
<dbReference type="PhylomeDB" id="B3RW09"/>
<dbReference type="SUPFAM" id="SSF117892">
    <property type="entry name" value="Band 7/SPFH domain"/>
    <property type="match status" value="1"/>
</dbReference>
<dbReference type="Pfam" id="PF02036">
    <property type="entry name" value="SCP2"/>
    <property type="match status" value="1"/>
</dbReference>
<dbReference type="STRING" id="10228.B3RW09"/>
<sequence>MASGEDSQSPVAPRHGTVLRRVVNGSHKKQVTHWKAKKFHPCYYVIVSLCYLLMLITSPFSWYFCLKAVKEYEVLSIFRLGRLLPPKKSGINVILPCIDNWTICDMRTRAFNVPPQQILTQDKATISIGASIYYRIHDANTSIMATQDLNCSSRTIAQTSVKNILTTKTVQEIESKLPHLNDEIQISLNKETTLWGMEIQRVELTLPRVLRRQDDTSNPILLPDYAYTPKTDINFVSPGYNTTYVTPGHNTINYDSTALEMLNTSSKSHVDSTEAYNAKENVKARLSPHDIITAIDGLCNRIHVANVGAVYQLDLEISRGVTETYYIDLKYGDGSAGVGKPRNCKPDCIISISEEDMVDLFTRQISAKMAYMQGRLRVSGNIGSAMKLESFLSSLAERVV</sequence>
<organism evidence="4 5">
    <name type="scientific">Trichoplax adhaerens</name>
    <name type="common">Trichoplax reptans</name>
    <dbReference type="NCBI Taxonomy" id="10228"/>
    <lineage>
        <taxon>Eukaryota</taxon>
        <taxon>Metazoa</taxon>
        <taxon>Placozoa</taxon>
        <taxon>Uniplacotomia</taxon>
        <taxon>Trichoplacea</taxon>
        <taxon>Trichoplacidae</taxon>
        <taxon>Trichoplax</taxon>
    </lineage>
</organism>
<evidence type="ECO:0000313" key="4">
    <source>
        <dbReference type="EMBL" id="EDV25589.1"/>
    </source>
</evidence>
<dbReference type="FunFam" id="3.30.479.30:FF:000004">
    <property type="entry name" value="Putative membrane protease family, stomatin"/>
    <property type="match status" value="1"/>
</dbReference>
<dbReference type="RefSeq" id="XP_002111622.1">
    <property type="nucleotide sequence ID" value="XM_002111586.1"/>
</dbReference>
<dbReference type="CTD" id="6753339"/>
<keyword evidence="5" id="KW-1185">Reference proteome</keyword>
<name>B3RW09_TRIAD</name>
<comment type="similarity">
    <text evidence="1">Belongs to the band 7/mec-2 family.</text>
</comment>